<dbReference type="OrthoDB" id="1706970at2"/>
<protein>
    <submittedName>
        <fullName evidence="3">QueT transporter family protein</fullName>
    </submittedName>
</protein>
<feature type="transmembrane region" description="Helical" evidence="1">
    <location>
        <begin position="129"/>
        <end position="152"/>
    </location>
</feature>
<reference evidence="3" key="3">
    <citation type="submission" date="2022-12" db="EMBL/GenBank/DDBJ databases">
        <title>Whole genome sequence analysis of a duck derived balloon bacteium Aerococcus urinaeequi henan2020.</title>
        <authorList>
            <person name="Zhang H."/>
            <person name="Qiao H.X."/>
            <person name="Bian C.Z."/>
            <person name="Shu J.C."/>
        </authorList>
    </citation>
    <scope>NUCLEOTIDE SEQUENCE</scope>
    <source>
        <strain evidence="3">2020-HN-1</strain>
    </source>
</reference>
<evidence type="ECO:0000313" key="5">
    <source>
        <dbReference type="Proteomes" id="UP001164714"/>
    </source>
</evidence>
<dbReference type="RefSeq" id="WP_016897820.1">
    <property type="nucleotide sequence ID" value="NZ_CANSXX010000024.1"/>
</dbReference>
<keyword evidence="1" id="KW-1133">Transmembrane helix</keyword>
<evidence type="ECO:0000256" key="1">
    <source>
        <dbReference type="SAM" id="Phobius"/>
    </source>
</evidence>
<dbReference type="KEGG" id="aui:APT62_08545"/>
<dbReference type="InterPro" id="IPR010387">
    <property type="entry name" value="QueT"/>
</dbReference>
<name>A0A0U4VZD5_9LACT</name>
<dbReference type="AlphaFoldDB" id="A0A0U4VZD5"/>
<evidence type="ECO:0000313" key="2">
    <source>
        <dbReference type="EMBL" id="AMB97734.1"/>
    </source>
</evidence>
<gene>
    <name evidence="2" type="ORF">AWM74_05575</name>
    <name evidence="3" type="ORF">OZ415_01375</name>
</gene>
<proteinExistence type="predicted"/>
<dbReference type="EMBL" id="CP114063">
    <property type="protein sequence ID" value="WAT24786.1"/>
    <property type="molecule type" value="Genomic_DNA"/>
</dbReference>
<dbReference type="Pfam" id="PF06177">
    <property type="entry name" value="QueT"/>
    <property type="match status" value="1"/>
</dbReference>
<feature type="transmembrane region" description="Helical" evidence="1">
    <location>
        <begin position="103"/>
        <end position="123"/>
    </location>
</feature>
<keyword evidence="1" id="KW-0812">Transmembrane</keyword>
<organism evidence="3 5">
    <name type="scientific">Aerococcus urinaeequi</name>
    <dbReference type="NCBI Taxonomy" id="51665"/>
    <lineage>
        <taxon>Bacteria</taxon>
        <taxon>Bacillati</taxon>
        <taxon>Bacillota</taxon>
        <taxon>Bacilli</taxon>
        <taxon>Lactobacillales</taxon>
        <taxon>Aerococcaceae</taxon>
        <taxon>Aerococcus</taxon>
    </lineage>
</organism>
<dbReference type="PIRSF" id="PIRSF031501">
    <property type="entry name" value="QueT"/>
    <property type="match status" value="1"/>
</dbReference>
<feature type="transmembrane region" description="Helical" evidence="1">
    <location>
        <begin position="6"/>
        <end position="28"/>
    </location>
</feature>
<dbReference type="Gene3D" id="1.10.1760.20">
    <property type="match status" value="1"/>
</dbReference>
<evidence type="ECO:0000313" key="4">
    <source>
        <dbReference type="Proteomes" id="UP000067698"/>
    </source>
</evidence>
<reference evidence="4" key="2">
    <citation type="submission" date="2016-01" db="EMBL/GenBank/DDBJ databases">
        <title>Six Aerococcus type strain genome sequencing and assembly using PacBio and Illumina Hiseq.</title>
        <authorList>
            <person name="Carkaci D."/>
            <person name="Dargis R."/>
            <person name="Nielsen X.C."/>
            <person name="Skovgaard O."/>
            <person name="Fuursted K."/>
            <person name="Christensen J.J."/>
        </authorList>
    </citation>
    <scope>NUCLEOTIDE SEQUENCE [LARGE SCALE GENOMIC DNA]</scope>
    <source>
        <strain evidence="4">CCUG28094</strain>
    </source>
</reference>
<feature type="transmembrane region" description="Helical" evidence="1">
    <location>
        <begin position="73"/>
        <end position="91"/>
    </location>
</feature>
<reference evidence="2 4" key="1">
    <citation type="journal article" date="2016" name="Genome Announc.">
        <title>Complete Genome Sequences of Aerococcus christensenii CCUG 28831T, Aerococcus sanguinicola CCUG 43001T, Aerococcus urinae CCUG 36881T, Aerococcus urinaeequi CCUG 28094T, Aerococcus urinaehominis CCUG 42038 BT, and Aerococcus viridans CCUG 4311T.</title>
        <authorList>
            <person name="Carkaci D."/>
            <person name="Dargis R."/>
            <person name="Nielsen X.C."/>
            <person name="Skovgaard O."/>
            <person name="Fuursted K."/>
            <person name="Christensen J.J."/>
        </authorList>
    </citation>
    <scope>NUCLEOTIDE SEQUENCE [LARGE SCALE GENOMIC DNA]</scope>
    <source>
        <strain evidence="2 4">CCUG28094</strain>
    </source>
</reference>
<dbReference type="PANTHER" id="PTHR40044:SF1">
    <property type="entry name" value="INTEGRAL MEMBRANE PROTEIN"/>
    <property type="match status" value="1"/>
</dbReference>
<accession>A0A0U4VZD5</accession>
<sequence>MKTRKLVNSAMITAIYIVLMYFVQPVGFGAIQFRVSEGLNHLAVFHKDYKWGVVLGVFLSNLMFSASLGIYDIVFGTLHTLLSFLVAEYLFRFAKDIKQRMIIISLVFSVMIFIIALELFWVIQLPFWLTYFTTFLSELIIMGITAPLFYYLDKRLNFRKLMEG</sequence>
<dbReference type="GeneID" id="92867020"/>
<dbReference type="EMBL" id="CP014162">
    <property type="protein sequence ID" value="AMB97734.1"/>
    <property type="molecule type" value="Genomic_DNA"/>
</dbReference>
<evidence type="ECO:0000313" key="3">
    <source>
        <dbReference type="EMBL" id="WAT24786.1"/>
    </source>
</evidence>
<dbReference type="PANTHER" id="PTHR40044">
    <property type="entry name" value="INTEGRAL MEMBRANE PROTEIN-RELATED"/>
    <property type="match status" value="1"/>
</dbReference>
<dbReference type="Proteomes" id="UP001164714">
    <property type="component" value="Chromosome"/>
</dbReference>
<keyword evidence="1" id="KW-0472">Membrane</keyword>
<dbReference type="Proteomes" id="UP000067698">
    <property type="component" value="Chromosome"/>
</dbReference>